<dbReference type="InterPro" id="IPR027417">
    <property type="entry name" value="P-loop_NTPase"/>
</dbReference>
<evidence type="ECO:0000313" key="3">
    <source>
        <dbReference type="EMBL" id="GAA3208046.1"/>
    </source>
</evidence>
<proteinExistence type="predicted"/>
<feature type="region of interest" description="Disordered" evidence="1">
    <location>
        <begin position="186"/>
        <end position="214"/>
    </location>
</feature>
<dbReference type="Gene3D" id="3.40.50.300">
    <property type="entry name" value="P-loop containing nucleotide triphosphate hydrolases"/>
    <property type="match status" value="1"/>
</dbReference>
<name>A0ABP6Q813_9ACTN</name>
<evidence type="ECO:0000313" key="4">
    <source>
        <dbReference type="Proteomes" id="UP001501237"/>
    </source>
</evidence>
<dbReference type="Pfam" id="PF00685">
    <property type="entry name" value="Sulfotransfer_1"/>
    <property type="match status" value="1"/>
</dbReference>
<feature type="domain" description="Sulfotransferase" evidence="2">
    <location>
        <begin position="3"/>
        <end position="91"/>
    </location>
</feature>
<keyword evidence="4" id="KW-1185">Reference proteome</keyword>
<evidence type="ECO:0000256" key="1">
    <source>
        <dbReference type="SAM" id="MobiDB-lite"/>
    </source>
</evidence>
<sequence>MERAHSNWTHLWSAGLEPAGDVVSACAEEESRIDAGWSAFWHYVGLGRYGEQLEHLYTLFPREQVLVFRYKDLLDEPEKTLDRIVAFLGAETGLVTSVPRENVTAHPEPTLRHRLLGRALRVVTAVDSALPGHPLHARATVPLERALQRNARARRPLTWEERSALLPFFESDVKLLETVTGEDFSDWLMPRESSGGRVGGRPTGQHQARNGRAR</sequence>
<reference evidence="4" key="1">
    <citation type="journal article" date="2019" name="Int. J. Syst. Evol. Microbiol.">
        <title>The Global Catalogue of Microorganisms (GCM) 10K type strain sequencing project: providing services to taxonomists for standard genome sequencing and annotation.</title>
        <authorList>
            <consortium name="The Broad Institute Genomics Platform"/>
            <consortium name="The Broad Institute Genome Sequencing Center for Infectious Disease"/>
            <person name="Wu L."/>
            <person name="Ma J."/>
        </authorList>
    </citation>
    <scope>NUCLEOTIDE SEQUENCE [LARGE SCALE GENOMIC DNA]</scope>
    <source>
        <strain evidence="4">JCM 9377</strain>
    </source>
</reference>
<organism evidence="3 4">
    <name type="scientific">Actinocorallia longicatena</name>
    <dbReference type="NCBI Taxonomy" id="111803"/>
    <lineage>
        <taxon>Bacteria</taxon>
        <taxon>Bacillati</taxon>
        <taxon>Actinomycetota</taxon>
        <taxon>Actinomycetes</taxon>
        <taxon>Streptosporangiales</taxon>
        <taxon>Thermomonosporaceae</taxon>
        <taxon>Actinocorallia</taxon>
    </lineage>
</organism>
<dbReference type="RefSeq" id="WP_344826458.1">
    <property type="nucleotide sequence ID" value="NZ_BAAAUV010000005.1"/>
</dbReference>
<dbReference type="SUPFAM" id="SSF52540">
    <property type="entry name" value="P-loop containing nucleoside triphosphate hydrolases"/>
    <property type="match status" value="1"/>
</dbReference>
<dbReference type="InterPro" id="IPR000863">
    <property type="entry name" value="Sulfotransferase_dom"/>
</dbReference>
<dbReference type="Proteomes" id="UP001501237">
    <property type="component" value="Unassembled WGS sequence"/>
</dbReference>
<protein>
    <recommendedName>
        <fullName evidence="2">Sulfotransferase domain-containing protein</fullName>
    </recommendedName>
</protein>
<gene>
    <name evidence="3" type="ORF">GCM10010468_24730</name>
</gene>
<evidence type="ECO:0000259" key="2">
    <source>
        <dbReference type="Pfam" id="PF00685"/>
    </source>
</evidence>
<dbReference type="EMBL" id="BAAAUV010000005">
    <property type="protein sequence ID" value="GAA3208046.1"/>
    <property type="molecule type" value="Genomic_DNA"/>
</dbReference>
<accession>A0ABP6Q813</accession>
<comment type="caution">
    <text evidence="3">The sequence shown here is derived from an EMBL/GenBank/DDBJ whole genome shotgun (WGS) entry which is preliminary data.</text>
</comment>